<evidence type="ECO:0000256" key="18">
    <source>
        <dbReference type="ARBA" id="ARBA00044282"/>
    </source>
</evidence>
<keyword evidence="13" id="KW-0472">Membrane</keyword>
<dbReference type="EC" id="1.14.14.16" evidence="14"/>
<keyword evidence="9 22" id="KW-0560">Oxidoreductase</keyword>
<evidence type="ECO:0000256" key="15">
    <source>
        <dbReference type="ARBA" id="ARBA00044116"/>
    </source>
</evidence>
<evidence type="ECO:0000256" key="13">
    <source>
        <dbReference type="ARBA" id="ARBA00023136"/>
    </source>
</evidence>
<evidence type="ECO:0000256" key="21">
    <source>
        <dbReference type="PIRSR" id="PIRSR602401-1"/>
    </source>
</evidence>
<dbReference type="OrthoDB" id="1470350at2759"/>
<feature type="binding site" description="axial binding residue" evidence="21">
    <location>
        <position position="414"/>
    </location>
    <ligand>
        <name>heme</name>
        <dbReference type="ChEBI" id="CHEBI:30413"/>
    </ligand>
    <ligandPart>
        <name>Fe</name>
        <dbReference type="ChEBI" id="CHEBI:18248"/>
    </ligandPart>
</feature>
<evidence type="ECO:0000256" key="10">
    <source>
        <dbReference type="ARBA" id="ARBA00023004"/>
    </source>
</evidence>
<dbReference type="PROSITE" id="PS00086">
    <property type="entry name" value="CYTOCHROME_P450"/>
    <property type="match status" value="1"/>
</dbReference>
<organism evidence="23 24">
    <name type="scientific">Nematostella vectensis</name>
    <name type="common">Starlet sea anemone</name>
    <dbReference type="NCBI Taxonomy" id="45351"/>
    <lineage>
        <taxon>Eukaryota</taxon>
        <taxon>Metazoa</taxon>
        <taxon>Cnidaria</taxon>
        <taxon>Anthozoa</taxon>
        <taxon>Hexacorallia</taxon>
        <taxon>Actiniaria</taxon>
        <taxon>Edwardsiidae</taxon>
        <taxon>Nematostella</taxon>
    </lineage>
</organism>
<evidence type="ECO:0000256" key="3">
    <source>
        <dbReference type="ARBA" id="ARBA00004586"/>
    </source>
</evidence>
<dbReference type="OMA" id="READEMC"/>
<dbReference type="PANTHER" id="PTHR24289:SF1">
    <property type="entry name" value="STEROID 17-ALPHA-HYDROXYLASE_17,20 LYASE"/>
    <property type="match status" value="1"/>
</dbReference>
<evidence type="ECO:0000256" key="16">
    <source>
        <dbReference type="ARBA" id="ARBA00044217"/>
    </source>
</evidence>
<comment type="subcellular location">
    <subcellularLocation>
        <location evidence="1">Endomembrane system</location>
        <topology evidence="1">Peripheral membrane protein</topology>
    </subcellularLocation>
    <subcellularLocation>
        <location evidence="3">Endoplasmic reticulum membrane</location>
    </subcellularLocation>
    <subcellularLocation>
        <location evidence="2">Microsome membrane</location>
    </subcellularLocation>
</comment>
<dbReference type="InterPro" id="IPR017972">
    <property type="entry name" value="Cyt_P450_CS"/>
</dbReference>
<keyword evidence="7" id="KW-0256">Endoplasmic reticulum</keyword>
<dbReference type="GO" id="GO:0020037">
    <property type="term" value="F:heme binding"/>
    <property type="evidence" value="ECO:0007669"/>
    <property type="project" value="InterPro"/>
</dbReference>
<dbReference type="CDD" id="cd11027">
    <property type="entry name" value="CYP17A1-like"/>
    <property type="match status" value="1"/>
</dbReference>
<dbReference type="PhylomeDB" id="A7RNR4"/>
<dbReference type="GO" id="GO:0042446">
    <property type="term" value="P:hormone biosynthetic process"/>
    <property type="evidence" value="ECO:0000318"/>
    <property type="project" value="GO_Central"/>
</dbReference>
<dbReference type="InParanoid" id="A7RNR4"/>
<evidence type="ECO:0000256" key="2">
    <source>
        <dbReference type="ARBA" id="ARBA00004524"/>
    </source>
</evidence>
<name>A7RNR4_NEMVE</name>
<evidence type="ECO:0000256" key="6">
    <source>
        <dbReference type="ARBA" id="ARBA00022723"/>
    </source>
</evidence>
<dbReference type="EMBL" id="DS469523">
    <property type="protein sequence ID" value="EDO46976.1"/>
    <property type="molecule type" value="Genomic_DNA"/>
</dbReference>
<evidence type="ECO:0000256" key="20">
    <source>
        <dbReference type="ARBA" id="ARBA00044342"/>
    </source>
</evidence>
<dbReference type="PANTHER" id="PTHR24289">
    <property type="entry name" value="STEROID 17-ALPHA-HYDROXYLASE/17,20 LYASE"/>
    <property type="match status" value="1"/>
</dbReference>
<comment type="similarity">
    <text evidence="4 22">Belongs to the cytochrome P450 family.</text>
</comment>
<dbReference type="GO" id="GO:0005506">
    <property type="term" value="F:iron ion binding"/>
    <property type="evidence" value="ECO:0007669"/>
    <property type="project" value="InterPro"/>
</dbReference>
<dbReference type="PRINTS" id="PR00463">
    <property type="entry name" value="EP450I"/>
</dbReference>
<dbReference type="InterPro" id="IPR002401">
    <property type="entry name" value="Cyt_P450_E_grp-I"/>
</dbReference>
<keyword evidence="10 21" id="KW-0408">Iron</keyword>
<keyword evidence="11 22" id="KW-0503">Monooxygenase</keyword>
<evidence type="ECO:0000256" key="7">
    <source>
        <dbReference type="ARBA" id="ARBA00022824"/>
    </source>
</evidence>
<dbReference type="FunFam" id="1.10.630.10:FF:000049">
    <property type="entry name" value="steroid 21-hydroxylase isoform X1"/>
    <property type="match status" value="1"/>
</dbReference>
<dbReference type="KEGG" id="nve:5519054"/>
<dbReference type="InterPro" id="IPR036396">
    <property type="entry name" value="Cyt_P450_sf"/>
</dbReference>
<keyword evidence="12" id="KW-0446">Lipid-binding</keyword>
<dbReference type="GO" id="GO:0005789">
    <property type="term" value="C:endoplasmic reticulum membrane"/>
    <property type="evidence" value="ECO:0007669"/>
    <property type="project" value="UniProtKB-SubCell"/>
</dbReference>
<reference evidence="23 24" key="1">
    <citation type="journal article" date="2007" name="Science">
        <title>Sea anemone genome reveals ancestral eumetazoan gene repertoire and genomic organization.</title>
        <authorList>
            <person name="Putnam N.H."/>
            <person name="Srivastava M."/>
            <person name="Hellsten U."/>
            <person name="Dirks B."/>
            <person name="Chapman J."/>
            <person name="Salamov A."/>
            <person name="Terry A."/>
            <person name="Shapiro H."/>
            <person name="Lindquist E."/>
            <person name="Kapitonov V.V."/>
            <person name="Jurka J."/>
            <person name="Genikhovich G."/>
            <person name="Grigoriev I.V."/>
            <person name="Lucas S.M."/>
            <person name="Steele R.E."/>
            <person name="Finnerty J.R."/>
            <person name="Technau U."/>
            <person name="Martindale M.Q."/>
            <person name="Rokhsar D.S."/>
        </authorList>
    </citation>
    <scope>NUCLEOTIDE SEQUENCE [LARGE SCALE GENOMIC DNA]</scope>
    <source>
        <strain evidence="24">CH2 X CH6</strain>
    </source>
</reference>
<proteinExistence type="inferred from homology"/>
<dbReference type="GO" id="GO:0008610">
    <property type="term" value="P:lipid biosynthetic process"/>
    <property type="evidence" value="ECO:0007669"/>
    <property type="project" value="UniProtKB-ARBA"/>
</dbReference>
<protein>
    <recommendedName>
        <fullName evidence="15">Steroid 21-hydroxylase</fullName>
        <ecNumber evidence="14">1.14.14.16</ecNumber>
    </recommendedName>
    <alternativeName>
        <fullName evidence="19">21-OHase</fullName>
    </alternativeName>
    <alternativeName>
        <fullName evidence="16">Cytochrome P-450c21</fullName>
    </alternativeName>
    <alternativeName>
        <fullName evidence="20">Cytochrome P450 21</fullName>
    </alternativeName>
    <alternativeName>
        <fullName evidence="18">Cytochrome P450 XXI</fullName>
    </alternativeName>
    <alternativeName>
        <fullName evidence="17">Cytochrome P450-C21</fullName>
    </alternativeName>
</protein>
<evidence type="ECO:0000256" key="12">
    <source>
        <dbReference type="ARBA" id="ARBA00023121"/>
    </source>
</evidence>
<dbReference type="eggNOG" id="KOG0156">
    <property type="taxonomic scope" value="Eukaryota"/>
</dbReference>
<evidence type="ECO:0000256" key="19">
    <source>
        <dbReference type="ARBA" id="ARBA00044304"/>
    </source>
</evidence>
<dbReference type="InterPro" id="IPR001128">
    <property type="entry name" value="Cyt_P450"/>
</dbReference>
<dbReference type="GO" id="GO:0042448">
    <property type="term" value="P:progesterone metabolic process"/>
    <property type="evidence" value="ECO:0000318"/>
    <property type="project" value="GO_Central"/>
</dbReference>
<dbReference type="SUPFAM" id="SSF48264">
    <property type="entry name" value="Cytochrome P450"/>
    <property type="match status" value="1"/>
</dbReference>
<dbReference type="AlphaFoldDB" id="A7RNR4"/>
<keyword evidence="24" id="KW-1185">Reference proteome</keyword>
<dbReference type="GO" id="GO:0004509">
    <property type="term" value="F:steroid 21-monooxygenase activity"/>
    <property type="evidence" value="ECO:0007669"/>
    <property type="project" value="UniProtKB-EC"/>
</dbReference>
<keyword evidence="6 21" id="KW-0479">Metal-binding</keyword>
<evidence type="ECO:0000256" key="4">
    <source>
        <dbReference type="ARBA" id="ARBA00010617"/>
    </source>
</evidence>
<evidence type="ECO:0000256" key="17">
    <source>
        <dbReference type="ARBA" id="ARBA00044265"/>
    </source>
</evidence>
<evidence type="ECO:0000256" key="1">
    <source>
        <dbReference type="ARBA" id="ARBA00004184"/>
    </source>
</evidence>
<gene>
    <name evidence="23" type="ORF">NEMVEDRAFT_v1g87891</name>
</gene>
<dbReference type="Proteomes" id="UP000001593">
    <property type="component" value="Unassembled WGS sequence"/>
</dbReference>
<evidence type="ECO:0000256" key="14">
    <source>
        <dbReference type="ARBA" id="ARBA00044040"/>
    </source>
</evidence>
<evidence type="ECO:0000256" key="5">
    <source>
        <dbReference type="ARBA" id="ARBA00022617"/>
    </source>
</evidence>
<evidence type="ECO:0000313" key="24">
    <source>
        <dbReference type="Proteomes" id="UP000001593"/>
    </source>
</evidence>
<keyword evidence="5 21" id="KW-0349">Heme</keyword>
<sequence length="468" mass="52962">MPPGPRPLPILGNLLQVAPWMLKKQLQVELTRASKQYGSVFTLDIPGQRTIIVNSAPITRQALQANKDDFAGRPYQFTLDYLTRGSKDIGIGDFSPTWVLQRKIVHSAFRMYNPILGGKVKKEVEELSKRFRSYKGIPIDPTKDVFLATMNVICAMVFGGRYEIDDPEFLMIVEYNQKMFPLFLPLSPLNICPLLINVPIKDSRTIRWVRKTRDAFLDRKFLEHQETYQEGTIRDLTDALIKALQDAVKEDSKIHGQITQDHVVMTMADAFSVGFETTTHTILWFIVFMIHNPHVQARCQSELDDVIGRDVTPGWDDKDRLPYIEATIAETLRASSVAALSVPHKAIKDTTLADYKVPKGTSVLFNFWAMHYDDKEWKSPEVFDPTRFLDSDGQFIHAGGIMSFLPFGAGRRVCLGEALAKHELFIAVAGLLQKFSFKNPPGEPLPELLGELGIVHTTKPYKVCVVER</sequence>
<accession>A7RNR4</accession>
<comment type="cofactor">
    <cofactor evidence="21">
        <name>heme</name>
        <dbReference type="ChEBI" id="CHEBI:30413"/>
    </cofactor>
</comment>
<evidence type="ECO:0000256" key="8">
    <source>
        <dbReference type="ARBA" id="ARBA00022848"/>
    </source>
</evidence>
<dbReference type="STRING" id="45351.A7RNR4"/>
<dbReference type="GO" id="GO:0004508">
    <property type="term" value="F:steroid 17-alpha-monooxygenase activity"/>
    <property type="evidence" value="ECO:0000318"/>
    <property type="project" value="GO_Central"/>
</dbReference>
<evidence type="ECO:0000313" key="23">
    <source>
        <dbReference type="EMBL" id="EDO46976.1"/>
    </source>
</evidence>
<evidence type="ECO:0000256" key="9">
    <source>
        <dbReference type="ARBA" id="ARBA00023002"/>
    </source>
</evidence>
<dbReference type="Pfam" id="PF00067">
    <property type="entry name" value="p450"/>
    <property type="match status" value="1"/>
</dbReference>
<dbReference type="GO" id="GO:0008289">
    <property type="term" value="F:lipid binding"/>
    <property type="evidence" value="ECO:0007669"/>
    <property type="project" value="UniProtKB-KW"/>
</dbReference>
<keyword evidence="8" id="KW-0492">Microsome</keyword>
<dbReference type="PRINTS" id="PR00385">
    <property type="entry name" value="P450"/>
</dbReference>
<dbReference type="HOGENOM" id="CLU_001570_22_0_1"/>
<evidence type="ECO:0000256" key="11">
    <source>
        <dbReference type="ARBA" id="ARBA00023033"/>
    </source>
</evidence>
<evidence type="ECO:0000256" key="22">
    <source>
        <dbReference type="RuleBase" id="RU000461"/>
    </source>
</evidence>
<dbReference type="Gene3D" id="1.10.630.10">
    <property type="entry name" value="Cytochrome P450"/>
    <property type="match status" value="1"/>
</dbReference>